<gene>
    <name evidence="1" type="ORF">EVA_17322</name>
</gene>
<name>J9FI72_9ZZZZ</name>
<evidence type="ECO:0000313" key="1">
    <source>
        <dbReference type="EMBL" id="EJW94571.1"/>
    </source>
</evidence>
<protein>
    <submittedName>
        <fullName evidence="1">Uncharacterized protein</fullName>
    </submittedName>
</protein>
<sequence length="180" mass="20135">MLAFISCSDDHDDYIEEEPEVVKAKMESFRFLSKFNSKTLMADVECCIIGDSIIECLIPHIVDGKMLVPTFEVADGKLMVDGAEVYSGETVLDCTKPLTIQVTGVNYTHNYELRVKSFTGLPIVYIDTEDKKAVISKEEYAPAKLRIVEDIESRGAGDVFESKVRIKGRGNSTWTMPKKP</sequence>
<feature type="non-terminal residue" evidence="1">
    <location>
        <position position="180"/>
    </location>
</feature>
<comment type="caution">
    <text evidence="1">The sequence shown here is derived from an EMBL/GenBank/DDBJ whole genome shotgun (WGS) entry which is preliminary data.</text>
</comment>
<accession>J9FI72</accession>
<dbReference type="EMBL" id="AMCI01006301">
    <property type="protein sequence ID" value="EJW94571.1"/>
    <property type="molecule type" value="Genomic_DNA"/>
</dbReference>
<organism evidence="1">
    <name type="scientific">gut metagenome</name>
    <dbReference type="NCBI Taxonomy" id="749906"/>
    <lineage>
        <taxon>unclassified sequences</taxon>
        <taxon>metagenomes</taxon>
        <taxon>organismal metagenomes</taxon>
    </lineage>
</organism>
<proteinExistence type="predicted"/>
<reference evidence="1" key="1">
    <citation type="journal article" date="2012" name="PLoS ONE">
        <title>Gene sets for utilization of primary and secondary nutrition supplies in the distal gut of endangered iberian lynx.</title>
        <authorList>
            <person name="Alcaide M."/>
            <person name="Messina E."/>
            <person name="Richter M."/>
            <person name="Bargiela R."/>
            <person name="Peplies J."/>
            <person name="Huws S.A."/>
            <person name="Newbold C.J."/>
            <person name="Golyshin P.N."/>
            <person name="Simon M.A."/>
            <person name="Lopez G."/>
            <person name="Yakimov M.M."/>
            <person name="Ferrer M."/>
        </authorList>
    </citation>
    <scope>NUCLEOTIDE SEQUENCE</scope>
</reference>
<dbReference type="AlphaFoldDB" id="J9FI72"/>